<dbReference type="SUPFAM" id="SSF48208">
    <property type="entry name" value="Six-hairpin glycosidases"/>
    <property type="match status" value="1"/>
</dbReference>
<dbReference type="Gene3D" id="1.50.10.20">
    <property type="match status" value="1"/>
</dbReference>
<evidence type="ECO:0000313" key="4">
    <source>
        <dbReference type="Proteomes" id="UP001465976"/>
    </source>
</evidence>
<keyword evidence="4" id="KW-1185">Reference proteome</keyword>
<accession>A0ABR3F8Z2</accession>
<comment type="caution">
    <text evidence="3">The sequence shown here is derived from an EMBL/GenBank/DDBJ whole genome shotgun (WGS) entry which is preliminary data.</text>
</comment>
<name>A0ABR3F8Z2_9AGAR</name>
<organism evidence="3 4">
    <name type="scientific">Marasmius crinis-equi</name>
    <dbReference type="NCBI Taxonomy" id="585013"/>
    <lineage>
        <taxon>Eukaryota</taxon>
        <taxon>Fungi</taxon>
        <taxon>Dikarya</taxon>
        <taxon>Basidiomycota</taxon>
        <taxon>Agaricomycotina</taxon>
        <taxon>Agaricomycetes</taxon>
        <taxon>Agaricomycetidae</taxon>
        <taxon>Agaricales</taxon>
        <taxon>Marasmiineae</taxon>
        <taxon>Marasmiaceae</taxon>
        <taxon>Marasmius</taxon>
    </lineage>
</organism>
<protein>
    <submittedName>
        <fullName evidence="3">Uncharacterized protein</fullName>
    </submittedName>
</protein>
<feature type="region of interest" description="Disordered" evidence="1">
    <location>
        <begin position="299"/>
        <end position="329"/>
    </location>
</feature>
<sequence>MPLSVSLATITENQTYTVLAEQLAQFVLTVLYRGDGRFFDSTDAQDGRDCPRFSTVDIASDTGSALRGLSLLGLATKNQSLLDSYLRDISQVATTNTTWNSEDGILVAPKVDLPNNPGAYTQHLLRGYFELAIGNDTPSDLKAYLQSYIGVQYNAAVDQAASQSNPNIYGLNLQGPPGTQFNVNSQLVAITVLLGGLFLSDSRSLMTPAASPIAASGDHNRIAIGTIIGGTIGGIVGLVLVVGLGYFSIRRRQNQSTPLERVVEPYLAIDTSPLNTHPKTRPSLPIPTDQTRGIFLAETNHANGSNTPPRSQAMTPRALSSDTHPTQSTRLNEATTADLVTTLNDRLRNERFDTNERPPEYSRGV</sequence>
<keyword evidence="2" id="KW-0812">Transmembrane</keyword>
<dbReference type="Pfam" id="PF03663">
    <property type="entry name" value="Glyco_hydro_76"/>
    <property type="match status" value="1"/>
</dbReference>
<feature type="compositionally biased region" description="Polar residues" evidence="1">
    <location>
        <begin position="300"/>
        <end position="329"/>
    </location>
</feature>
<dbReference type="InterPro" id="IPR005198">
    <property type="entry name" value="Glyco_hydro_76"/>
</dbReference>
<dbReference type="Proteomes" id="UP001465976">
    <property type="component" value="Unassembled WGS sequence"/>
</dbReference>
<dbReference type="InterPro" id="IPR008928">
    <property type="entry name" value="6-hairpin_glycosidase_sf"/>
</dbReference>
<reference evidence="3 4" key="1">
    <citation type="submission" date="2024-02" db="EMBL/GenBank/DDBJ databases">
        <title>A draft genome for the cacao thread blight pathogen Marasmius crinis-equi.</title>
        <authorList>
            <person name="Cohen S.P."/>
            <person name="Baruah I.K."/>
            <person name="Amoako-Attah I."/>
            <person name="Bukari Y."/>
            <person name="Meinhardt L.W."/>
            <person name="Bailey B.A."/>
        </authorList>
    </citation>
    <scope>NUCLEOTIDE SEQUENCE [LARGE SCALE GENOMIC DNA]</scope>
    <source>
        <strain evidence="3 4">GH-76</strain>
    </source>
</reference>
<evidence type="ECO:0000256" key="1">
    <source>
        <dbReference type="SAM" id="MobiDB-lite"/>
    </source>
</evidence>
<keyword evidence="2" id="KW-1133">Transmembrane helix</keyword>
<proteinExistence type="predicted"/>
<dbReference type="EMBL" id="JBAHYK010000727">
    <property type="protein sequence ID" value="KAL0571713.1"/>
    <property type="molecule type" value="Genomic_DNA"/>
</dbReference>
<evidence type="ECO:0000313" key="3">
    <source>
        <dbReference type="EMBL" id="KAL0571713.1"/>
    </source>
</evidence>
<keyword evidence="2" id="KW-0472">Membrane</keyword>
<gene>
    <name evidence="3" type="ORF">V5O48_010253</name>
</gene>
<evidence type="ECO:0000256" key="2">
    <source>
        <dbReference type="SAM" id="Phobius"/>
    </source>
</evidence>
<feature type="transmembrane region" description="Helical" evidence="2">
    <location>
        <begin position="222"/>
        <end position="247"/>
    </location>
</feature>